<dbReference type="Pfam" id="PF01535">
    <property type="entry name" value="PPR"/>
    <property type="match status" value="2"/>
</dbReference>
<dbReference type="PANTHER" id="PTHR47874:SF6">
    <property type="entry name" value="PENTATRICOPEPTIDE REPEAT-CONTAINING PROTEIN"/>
    <property type="match status" value="1"/>
</dbReference>
<dbReference type="OrthoDB" id="185373at2759"/>
<comment type="similarity">
    <text evidence="1">Belongs to the PPR family. P subfamily.</text>
</comment>
<dbReference type="Pfam" id="PF13041">
    <property type="entry name" value="PPR_2"/>
    <property type="match status" value="4"/>
</dbReference>
<evidence type="ECO:0008006" key="6">
    <source>
        <dbReference type="Google" id="ProtNLM"/>
    </source>
</evidence>
<evidence type="ECO:0000313" key="5">
    <source>
        <dbReference type="Proteomes" id="UP000243459"/>
    </source>
</evidence>
<dbReference type="GO" id="GO:0003729">
    <property type="term" value="F:mRNA binding"/>
    <property type="evidence" value="ECO:0007669"/>
    <property type="project" value="InterPro"/>
</dbReference>
<dbReference type="EMBL" id="CM007381">
    <property type="protein sequence ID" value="ONK79506.1"/>
    <property type="molecule type" value="Genomic_DNA"/>
</dbReference>
<feature type="repeat" description="PPR" evidence="3">
    <location>
        <begin position="333"/>
        <end position="367"/>
    </location>
</feature>
<sequence length="476" mass="54146">MEPSCLDSRHLRLSFSAAPTLEAMGGGDRKRGLSVNSAKKRGCSKDTLLSLSDQKRSLSKILREEAAILNVERKSGSGKHRNLWPKAVLEALDDAISNNQWESALKIFGLLRRQRWYEPKSQTYARLLTMLGKVRQIEHARSLFQIMLSEGLKPTLDVYTSLVGAYGYGGFLDRALSIIDEMKTISDCKPDAYTYTILINCCCKLRQFDQIPELLADMSYLGIECTTVTYNAIIDGYGKQECLEEMENKSLSSMLEAGSCLPDVVTMNSIIDAYGNNERIIEMEKWYDEFQHMGIDPDVTTFNILVKSYGKAAMYEKMDSVMKFMKERFFSPSTITFNLIIECFGRVKNIEKMEYYFRLMKVQGFKPNSITYCSLVNAYSRAGFLEKVPAMIRQIDNSDVVLDTAFFNCVINAYGQAGDINIMEEMLLLMKEKKCNPDSITFSTMIQAYRRMGMDEAARELEIMLNDHKTKILKTG</sequence>
<dbReference type="InterPro" id="IPR002885">
    <property type="entry name" value="PPR_rpt"/>
</dbReference>
<evidence type="ECO:0000313" key="4">
    <source>
        <dbReference type="EMBL" id="ONK79506.1"/>
    </source>
</evidence>
<feature type="repeat" description="PPR" evidence="3">
    <location>
        <begin position="191"/>
        <end position="225"/>
    </location>
</feature>
<keyword evidence="5" id="KW-1185">Reference proteome</keyword>
<evidence type="ECO:0000256" key="1">
    <source>
        <dbReference type="ARBA" id="ARBA00007626"/>
    </source>
</evidence>
<evidence type="ECO:0000256" key="3">
    <source>
        <dbReference type="PROSITE-ProRule" id="PRU00708"/>
    </source>
</evidence>
<dbReference type="InterPro" id="IPR044179">
    <property type="entry name" value="PPR5-like"/>
</dbReference>
<feature type="repeat" description="PPR" evidence="3">
    <location>
        <begin position="298"/>
        <end position="332"/>
    </location>
</feature>
<feature type="repeat" description="PPR" evidence="3">
    <location>
        <begin position="368"/>
        <end position="402"/>
    </location>
</feature>
<dbReference type="PANTHER" id="PTHR47874">
    <property type="entry name" value="EXPRESSED PROTEIN"/>
    <property type="match status" value="1"/>
</dbReference>
<evidence type="ECO:0000256" key="2">
    <source>
        <dbReference type="ARBA" id="ARBA00022737"/>
    </source>
</evidence>
<dbReference type="NCBIfam" id="TIGR00756">
    <property type="entry name" value="PPR"/>
    <property type="match status" value="8"/>
</dbReference>
<dbReference type="OMA" id="QCNAVIH"/>
<dbReference type="Gramene" id="ONK79506">
    <property type="protein sequence ID" value="ONK79506"/>
    <property type="gene ID" value="A4U43_C01F7050"/>
</dbReference>
<keyword evidence="2" id="KW-0677">Repeat</keyword>
<dbReference type="AlphaFoldDB" id="A0A5P1FMH4"/>
<accession>A0A5P1FMH4</accession>
<proteinExistence type="inferred from homology"/>
<feature type="repeat" description="PPR" evidence="3">
    <location>
        <begin position="403"/>
        <end position="437"/>
    </location>
</feature>
<dbReference type="Gene3D" id="1.25.40.10">
    <property type="entry name" value="Tetratricopeptide repeat domain"/>
    <property type="match status" value="4"/>
</dbReference>
<reference evidence="5" key="1">
    <citation type="journal article" date="2017" name="Nat. Commun.">
        <title>The asparagus genome sheds light on the origin and evolution of a young Y chromosome.</title>
        <authorList>
            <person name="Harkess A."/>
            <person name="Zhou J."/>
            <person name="Xu C."/>
            <person name="Bowers J.E."/>
            <person name="Van der Hulst R."/>
            <person name="Ayyampalayam S."/>
            <person name="Mercati F."/>
            <person name="Riccardi P."/>
            <person name="McKain M.R."/>
            <person name="Kakrana A."/>
            <person name="Tang H."/>
            <person name="Ray J."/>
            <person name="Groenendijk J."/>
            <person name="Arikit S."/>
            <person name="Mathioni S.M."/>
            <person name="Nakano M."/>
            <person name="Shan H."/>
            <person name="Telgmann-Rauber A."/>
            <person name="Kanno A."/>
            <person name="Yue Z."/>
            <person name="Chen H."/>
            <person name="Li W."/>
            <person name="Chen Y."/>
            <person name="Xu X."/>
            <person name="Zhang Y."/>
            <person name="Luo S."/>
            <person name="Chen H."/>
            <person name="Gao J."/>
            <person name="Mao Z."/>
            <person name="Pires J.C."/>
            <person name="Luo M."/>
            <person name="Kudrna D."/>
            <person name="Wing R.A."/>
            <person name="Meyers B.C."/>
            <person name="Yi K."/>
            <person name="Kong H."/>
            <person name="Lavrijsen P."/>
            <person name="Sunseri F."/>
            <person name="Falavigna A."/>
            <person name="Ye Y."/>
            <person name="Leebens-Mack J.H."/>
            <person name="Chen G."/>
        </authorList>
    </citation>
    <scope>NUCLEOTIDE SEQUENCE [LARGE SCALE GENOMIC DNA]</scope>
    <source>
        <strain evidence="5">cv. DH0086</strain>
    </source>
</reference>
<feature type="repeat" description="PPR" evidence="3">
    <location>
        <begin position="120"/>
        <end position="154"/>
    </location>
</feature>
<feature type="repeat" description="PPR" evidence="3">
    <location>
        <begin position="263"/>
        <end position="297"/>
    </location>
</feature>
<dbReference type="Proteomes" id="UP000243459">
    <property type="component" value="Chromosome 1"/>
</dbReference>
<dbReference type="InterPro" id="IPR011990">
    <property type="entry name" value="TPR-like_helical_dom_sf"/>
</dbReference>
<gene>
    <name evidence="4" type="ORF">A4U43_C01F7050</name>
</gene>
<protein>
    <recommendedName>
        <fullName evidence="6">Pentacotripeptide-repeat region of PRORP domain-containing protein</fullName>
    </recommendedName>
</protein>
<name>A0A5P1FMH4_ASPOF</name>
<dbReference type="PROSITE" id="PS51375">
    <property type="entry name" value="PPR"/>
    <property type="match status" value="7"/>
</dbReference>
<organism evidence="4 5">
    <name type="scientific">Asparagus officinalis</name>
    <name type="common">Garden asparagus</name>
    <dbReference type="NCBI Taxonomy" id="4686"/>
    <lineage>
        <taxon>Eukaryota</taxon>
        <taxon>Viridiplantae</taxon>
        <taxon>Streptophyta</taxon>
        <taxon>Embryophyta</taxon>
        <taxon>Tracheophyta</taxon>
        <taxon>Spermatophyta</taxon>
        <taxon>Magnoliopsida</taxon>
        <taxon>Liliopsida</taxon>
        <taxon>Asparagales</taxon>
        <taxon>Asparagaceae</taxon>
        <taxon>Asparagoideae</taxon>
        <taxon>Asparagus</taxon>
    </lineage>
</organism>